<feature type="region of interest" description="Disordered" evidence="1">
    <location>
        <begin position="52"/>
        <end position="81"/>
    </location>
</feature>
<protein>
    <submittedName>
        <fullName evidence="3">Putative secreted peptide</fullName>
    </submittedName>
</protein>
<keyword evidence="2" id="KW-0732">Signal</keyword>
<sequence length="117" mass="13176">MPARCPWVVLRSLILVTARRISRKTRARCRMCGKTLRQREALVARDKMVDRAATAAVPHPTSRACPLGDQKRPRRNGGFPPLGFIEQSLVKTTTLTIINRPLSITKCSHPSPTRRLH</sequence>
<evidence type="ECO:0000313" key="3">
    <source>
        <dbReference type="EMBL" id="MBW30720.1"/>
    </source>
</evidence>
<reference evidence="3" key="1">
    <citation type="submission" date="2018-01" db="EMBL/GenBank/DDBJ databases">
        <title>An insight into the sialome of Amazonian anophelines.</title>
        <authorList>
            <person name="Ribeiro J.M."/>
            <person name="Scarpassa V."/>
            <person name="Calvo E."/>
        </authorList>
    </citation>
    <scope>NUCLEOTIDE SEQUENCE</scope>
    <source>
        <tissue evidence="3">Salivary glands</tissue>
    </source>
</reference>
<feature type="signal peptide" evidence="2">
    <location>
        <begin position="1"/>
        <end position="18"/>
    </location>
</feature>
<dbReference type="AlphaFoldDB" id="A0A2M3ZQJ4"/>
<accession>A0A2M3ZQJ4</accession>
<dbReference type="EMBL" id="GGFM01009969">
    <property type="protein sequence ID" value="MBW30720.1"/>
    <property type="molecule type" value="Transcribed_RNA"/>
</dbReference>
<evidence type="ECO:0000256" key="2">
    <source>
        <dbReference type="SAM" id="SignalP"/>
    </source>
</evidence>
<organism evidence="3">
    <name type="scientific">Anopheles braziliensis</name>
    <dbReference type="NCBI Taxonomy" id="58242"/>
    <lineage>
        <taxon>Eukaryota</taxon>
        <taxon>Metazoa</taxon>
        <taxon>Ecdysozoa</taxon>
        <taxon>Arthropoda</taxon>
        <taxon>Hexapoda</taxon>
        <taxon>Insecta</taxon>
        <taxon>Pterygota</taxon>
        <taxon>Neoptera</taxon>
        <taxon>Endopterygota</taxon>
        <taxon>Diptera</taxon>
        <taxon>Nematocera</taxon>
        <taxon>Culicoidea</taxon>
        <taxon>Culicidae</taxon>
        <taxon>Anophelinae</taxon>
        <taxon>Anopheles</taxon>
    </lineage>
</organism>
<evidence type="ECO:0000256" key="1">
    <source>
        <dbReference type="SAM" id="MobiDB-lite"/>
    </source>
</evidence>
<proteinExistence type="predicted"/>
<name>A0A2M3ZQJ4_9DIPT</name>
<feature type="chain" id="PRO_5014856726" evidence="2">
    <location>
        <begin position="19"/>
        <end position="117"/>
    </location>
</feature>